<accession>A0A9D3NRR7</accession>
<dbReference type="CDD" id="cd17236">
    <property type="entry name" value="Ubl_ATG8_MAP1LC3C"/>
    <property type="match status" value="1"/>
</dbReference>
<keyword evidence="13" id="KW-1185">Reference proteome</keyword>
<evidence type="ECO:0000256" key="1">
    <source>
        <dbReference type="ARBA" id="ARBA00004419"/>
    </source>
</evidence>
<dbReference type="Pfam" id="PF02991">
    <property type="entry name" value="ATG8"/>
    <property type="match status" value="1"/>
</dbReference>
<dbReference type="InterPro" id="IPR029071">
    <property type="entry name" value="Ubiquitin-like_domsf"/>
</dbReference>
<dbReference type="FunFam" id="3.10.20.90:FF:000149">
    <property type="entry name" value="microtubule-associated proteins 1A/1B light chain 3C"/>
    <property type="match status" value="1"/>
</dbReference>
<evidence type="ECO:0000313" key="12">
    <source>
        <dbReference type="EMBL" id="KAG7327340.1"/>
    </source>
</evidence>
<dbReference type="Gene3D" id="3.10.20.90">
    <property type="entry name" value="Phosphatidylinositol 3-kinase Catalytic Subunit, Chain A, domain 1"/>
    <property type="match status" value="1"/>
</dbReference>
<evidence type="ECO:0008006" key="14">
    <source>
        <dbReference type="Google" id="ProtNLM"/>
    </source>
</evidence>
<dbReference type="InterPro" id="IPR004241">
    <property type="entry name" value="Atg8-like"/>
</dbReference>
<keyword evidence="6 9" id="KW-0449">Lipoprotein</keyword>
<sequence>MAPFEKAQHPKPFKQRKSFATRKQEVAGIRTKFPTKVPVIIERYHREKYLPLLDKTKFLVPQELTMTQFVTIIRNRMTLMPSQAFYLLINNAGIASMSLTMAQVYKDHKDEDGFLYMTYASQEMFGHCESVHQLTSRGAHKCVRVHFLLPHPISLVTSKITAHQLLAAEVSCSSPLSSSAAMTTLASLLQVLCGRSPWLRPEADAQSEDSLAQAAFLKGIAWQRGITGRI</sequence>
<keyword evidence="4 10" id="KW-0072">Autophagy</keyword>
<evidence type="ECO:0000256" key="3">
    <source>
        <dbReference type="ARBA" id="ARBA00022490"/>
    </source>
</evidence>
<dbReference type="EMBL" id="JAHKSW010000010">
    <property type="protein sequence ID" value="KAG7327340.1"/>
    <property type="molecule type" value="Genomic_DNA"/>
</dbReference>
<comment type="subcellular location">
    <subcellularLocation>
        <location evidence="1">Cytoplasmic vesicle</location>
        <location evidence="1">Autophagosome</location>
    </subcellularLocation>
    <subcellularLocation>
        <location evidence="8">Endomembrane system</location>
        <topology evidence="8">Lipid-anchor</topology>
    </subcellularLocation>
</comment>
<keyword evidence="3" id="KW-0963">Cytoplasm</keyword>
<keyword evidence="7" id="KW-0968">Cytoplasmic vesicle</keyword>
<evidence type="ECO:0000256" key="8">
    <source>
        <dbReference type="ARBA" id="ARBA00037868"/>
    </source>
</evidence>
<dbReference type="GO" id="GO:0016236">
    <property type="term" value="P:macroautophagy"/>
    <property type="evidence" value="ECO:0007669"/>
    <property type="project" value="UniProtKB-ARBA"/>
</dbReference>
<reference evidence="12 13" key="1">
    <citation type="submission" date="2021-06" db="EMBL/GenBank/DDBJ databases">
        <title>Chromosome-level genome assembly of the red-tail catfish (Hemibagrus wyckioides).</title>
        <authorList>
            <person name="Shao F."/>
        </authorList>
    </citation>
    <scope>NUCLEOTIDE SEQUENCE [LARGE SCALE GENOMIC DNA]</scope>
    <source>
        <strain evidence="12">EC202008001</strain>
        <tissue evidence="12">Blood</tissue>
    </source>
</reference>
<evidence type="ECO:0000256" key="5">
    <source>
        <dbReference type="ARBA" id="ARBA00023136"/>
    </source>
</evidence>
<dbReference type="GO" id="GO:0031410">
    <property type="term" value="C:cytoplasmic vesicle"/>
    <property type="evidence" value="ECO:0007669"/>
    <property type="project" value="UniProtKB-KW"/>
</dbReference>
<organism evidence="12 13">
    <name type="scientific">Hemibagrus wyckioides</name>
    <dbReference type="NCBI Taxonomy" id="337641"/>
    <lineage>
        <taxon>Eukaryota</taxon>
        <taxon>Metazoa</taxon>
        <taxon>Chordata</taxon>
        <taxon>Craniata</taxon>
        <taxon>Vertebrata</taxon>
        <taxon>Euteleostomi</taxon>
        <taxon>Actinopterygii</taxon>
        <taxon>Neopterygii</taxon>
        <taxon>Teleostei</taxon>
        <taxon>Ostariophysi</taxon>
        <taxon>Siluriformes</taxon>
        <taxon>Bagridae</taxon>
        <taxon>Hemibagrus</taxon>
    </lineage>
</organism>
<gene>
    <name evidence="12" type="ORF">KOW79_008946</name>
</gene>
<name>A0A9D3NRR7_9TELE</name>
<feature type="region of interest" description="Disordered" evidence="11">
    <location>
        <begin position="1"/>
        <end position="20"/>
    </location>
</feature>
<evidence type="ECO:0000313" key="13">
    <source>
        <dbReference type="Proteomes" id="UP000824219"/>
    </source>
</evidence>
<comment type="similarity">
    <text evidence="2 10">Belongs to the ATG8 family.</text>
</comment>
<dbReference type="PANTHER" id="PTHR10969">
    <property type="entry name" value="MICROTUBULE-ASSOCIATED PROTEINS 1A/1B LIGHT CHAIN 3-RELATED"/>
    <property type="match status" value="1"/>
</dbReference>
<dbReference type="AlphaFoldDB" id="A0A9D3NRR7"/>
<dbReference type="SUPFAM" id="SSF54236">
    <property type="entry name" value="Ubiquitin-like"/>
    <property type="match status" value="1"/>
</dbReference>
<evidence type="ECO:0000256" key="10">
    <source>
        <dbReference type="RuleBase" id="RU004384"/>
    </source>
</evidence>
<dbReference type="GO" id="GO:0006950">
    <property type="term" value="P:response to stress"/>
    <property type="evidence" value="ECO:0007669"/>
    <property type="project" value="UniProtKB-ARBA"/>
</dbReference>
<evidence type="ECO:0000256" key="9">
    <source>
        <dbReference type="PIRSR" id="PIRSR604241-50"/>
    </source>
</evidence>
<dbReference type="OrthoDB" id="6738456at2759"/>
<evidence type="ECO:0000256" key="2">
    <source>
        <dbReference type="ARBA" id="ARBA00007293"/>
    </source>
</evidence>
<evidence type="ECO:0000256" key="4">
    <source>
        <dbReference type="ARBA" id="ARBA00023006"/>
    </source>
</evidence>
<dbReference type="InterPro" id="IPR027731">
    <property type="entry name" value="MAP1A/MAP1B_LC3C"/>
</dbReference>
<feature type="lipid moiety-binding region" description="Phosphatidylserine amidated glycine; alternate" evidence="9">
    <location>
        <position position="126"/>
    </location>
</feature>
<evidence type="ECO:0000256" key="6">
    <source>
        <dbReference type="ARBA" id="ARBA00023288"/>
    </source>
</evidence>
<protein>
    <recommendedName>
        <fullName evidence="14">Microtubule-associated proteins 1A/1B light chain 3C</fullName>
    </recommendedName>
</protein>
<dbReference type="GO" id="GO:0012505">
    <property type="term" value="C:endomembrane system"/>
    <property type="evidence" value="ECO:0007669"/>
    <property type="project" value="UniProtKB-SubCell"/>
</dbReference>
<feature type="compositionally biased region" description="Basic residues" evidence="11">
    <location>
        <begin position="9"/>
        <end position="20"/>
    </location>
</feature>
<dbReference type="GO" id="GO:0005776">
    <property type="term" value="C:autophagosome"/>
    <property type="evidence" value="ECO:0007669"/>
    <property type="project" value="UniProtKB-SubCell"/>
</dbReference>
<proteinExistence type="inferred from homology"/>
<evidence type="ECO:0000256" key="7">
    <source>
        <dbReference type="ARBA" id="ARBA00023329"/>
    </source>
</evidence>
<comment type="caution">
    <text evidence="12">The sequence shown here is derived from an EMBL/GenBank/DDBJ whole genome shotgun (WGS) entry which is preliminary data.</text>
</comment>
<keyword evidence="5" id="KW-0472">Membrane</keyword>
<dbReference type="Proteomes" id="UP000824219">
    <property type="component" value="Linkage Group LG10"/>
</dbReference>
<evidence type="ECO:0000256" key="11">
    <source>
        <dbReference type="SAM" id="MobiDB-lite"/>
    </source>
</evidence>